<dbReference type="Pfam" id="PF09588">
    <property type="entry name" value="YqaJ"/>
    <property type="match status" value="1"/>
</dbReference>
<dbReference type="InterPro" id="IPR019080">
    <property type="entry name" value="YqaJ_viral_recombinase"/>
</dbReference>
<dbReference type="InterPro" id="IPR017482">
    <property type="entry name" value="Lambda-type_endonuclease"/>
</dbReference>
<evidence type="ECO:0000313" key="3">
    <source>
        <dbReference type="EMBL" id="MCE7511401.1"/>
    </source>
</evidence>
<name>A0A9Q3W986_9GAMM</name>
<dbReference type="Gene3D" id="3.90.320.10">
    <property type="match status" value="1"/>
</dbReference>
<feature type="coiled-coil region" evidence="1">
    <location>
        <begin position="254"/>
        <end position="281"/>
    </location>
</feature>
<dbReference type="AlphaFoldDB" id="A0A9Q3W986"/>
<dbReference type="NCBIfam" id="TIGR03033">
    <property type="entry name" value="phage_rel_nuc"/>
    <property type="match status" value="1"/>
</dbReference>
<evidence type="ECO:0000313" key="4">
    <source>
        <dbReference type="Proteomes" id="UP001107961"/>
    </source>
</evidence>
<dbReference type="PANTHER" id="PTHR46609:SF6">
    <property type="entry name" value="EXONUCLEASE, PHAGE-TYPE_RECB, C-TERMINAL DOMAIN-CONTAINING PROTEIN-RELATED"/>
    <property type="match status" value="1"/>
</dbReference>
<protein>
    <submittedName>
        <fullName evidence="3">YqaJ viral recombinase family protein</fullName>
    </submittedName>
</protein>
<sequence>MNPHPHRPQRRRPALRLVSTKRLSRADWLEVRKQGLGGSDAASAIGLNPYQSPLALWMIKTGREDALPTAPQDDLASPLYWGTVLEPIVADAYARHTGRKVRRVHAVLQHPDPDKAWMLANLDYTVVGHPDVQILECKTAGEYGTRLWRDGVPDYVQCQVQHQLAVTGKQAADVCVLLCGHEMKIFRIPRDDAVIERLIERERAFWRHVENDTPPPVDGSASSDRALRALYPHDDGEVLDFTDDAGLCGDFDELLDLRERLTRLQAQESRLKQRLQQAMGHASRALFGNGEVSWKRSADSTVLDNERLLQVHPGLLKRYGKVKPGTRRFLVRT</sequence>
<dbReference type="SUPFAM" id="SSF52980">
    <property type="entry name" value="Restriction endonuclease-like"/>
    <property type="match status" value="1"/>
</dbReference>
<feature type="domain" description="YqaJ viral recombinase" evidence="2">
    <location>
        <begin position="27"/>
        <end position="170"/>
    </location>
</feature>
<evidence type="ECO:0000259" key="2">
    <source>
        <dbReference type="Pfam" id="PF09588"/>
    </source>
</evidence>
<dbReference type="PANTHER" id="PTHR46609">
    <property type="entry name" value="EXONUCLEASE, PHAGE-TYPE/RECB, C-TERMINAL DOMAIN-CONTAINING PROTEIN"/>
    <property type="match status" value="1"/>
</dbReference>
<gene>
    <name evidence="3" type="ORF">LZG35_22455</name>
</gene>
<dbReference type="RefSeq" id="WP_233918267.1">
    <property type="nucleotide sequence ID" value="NZ_CP169221.1"/>
</dbReference>
<keyword evidence="4" id="KW-1185">Reference proteome</keyword>
<dbReference type="EMBL" id="JAJVKT010000068">
    <property type="protein sequence ID" value="MCE7511401.1"/>
    <property type="molecule type" value="Genomic_DNA"/>
</dbReference>
<dbReference type="InterPro" id="IPR011335">
    <property type="entry name" value="Restrct_endonuc-II-like"/>
</dbReference>
<proteinExistence type="predicted"/>
<dbReference type="InterPro" id="IPR011604">
    <property type="entry name" value="PDDEXK-like_dom_sf"/>
</dbReference>
<reference evidence="3" key="1">
    <citation type="submission" date="2022-01" db="EMBL/GenBank/DDBJ databases">
        <authorList>
            <person name="Karlyshev A.V."/>
            <person name="Jaspars M."/>
        </authorList>
    </citation>
    <scope>NUCLEOTIDE SEQUENCE</scope>
    <source>
        <strain evidence="3">AGSA3-2</strain>
    </source>
</reference>
<comment type="caution">
    <text evidence="3">The sequence shown here is derived from an EMBL/GenBank/DDBJ whole genome shotgun (WGS) entry which is preliminary data.</text>
</comment>
<organism evidence="3 4">
    <name type="scientific">Alloalcanivorax xenomutans</name>
    <dbReference type="NCBI Taxonomy" id="1094342"/>
    <lineage>
        <taxon>Bacteria</taxon>
        <taxon>Pseudomonadati</taxon>
        <taxon>Pseudomonadota</taxon>
        <taxon>Gammaproteobacteria</taxon>
        <taxon>Oceanospirillales</taxon>
        <taxon>Alcanivoracaceae</taxon>
        <taxon>Alloalcanivorax</taxon>
    </lineage>
</organism>
<accession>A0A9Q3W986</accession>
<evidence type="ECO:0000256" key="1">
    <source>
        <dbReference type="SAM" id="Coils"/>
    </source>
</evidence>
<dbReference type="InterPro" id="IPR051703">
    <property type="entry name" value="NF-kappa-B_Signaling_Reg"/>
</dbReference>
<dbReference type="Proteomes" id="UP001107961">
    <property type="component" value="Unassembled WGS sequence"/>
</dbReference>
<keyword evidence="1" id="KW-0175">Coiled coil</keyword>